<sequence>MNIKTILLSGLLAIASSAAIPTIATAVPAQTQKIKLSSQNIIPPTVPREFRGAWIATVLNIDWPSRSGLTTQQQKTELLAILDRAVALKLNAVVFQIRPAADALYNSPYDPWSESITGQMGKPPTPFYDPLEFAVTEAHKRGLELHAWFNPYRAYHASSKSPISPKHISKTQPELVKQYGKYLWLDPGEKAVQDLTIKVIQDVINRYDIDGVHIDDYFYPYPEKDKQGKNIEFPDQTSWQKYVSSGGKLNRSDWRRENVNTLIQRIYQTVKSQKPWVKVGISPFGVWKPGNPPQISNNNNSTGFNPYEQLYADSRKWLQQGWLDYLSPQLYWRIEQTAQSYPVLLNWWLTQNNQNRLIIPGLYTSRVANPSQQNWSAQEIIYQIRTTRGFAGTGGHIHFSIKPLIENKGGISNLLPQEVYTQPALTPAYPWLNNQPPGKPELTITKDQKSGQLQLNWQAKGQQKTQLWVLQTQIGNEWKTNILPLETTSYLLTNPQIQNVAISAVSRYGIQGEITVMGVKENLIKK</sequence>
<dbReference type="RefSeq" id="WP_104387049.1">
    <property type="nucleotide sequence ID" value="NZ_PGEM01000037.1"/>
</dbReference>
<keyword evidence="5" id="KW-1185">Reference proteome</keyword>
<comment type="caution">
    <text evidence="4">The sequence shown here is derived from an EMBL/GenBank/DDBJ whole genome shotgun (WGS) entry which is preliminary data.</text>
</comment>
<gene>
    <name evidence="4" type="ORF">CUN59_06360</name>
</gene>
<dbReference type="Gene3D" id="3.20.20.80">
    <property type="entry name" value="Glycosidases"/>
    <property type="match status" value="1"/>
</dbReference>
<feature type="domain" description="Glycosyl hydrolase-like 10" evidence="3">
    <location>
        <begin position="49"/>
        <end position="374"/>
    </location>
</feature>
<proteinExistence type="predicted"/>
<evidence type="ECO:0000259" key="3">
    <source>
        <dbReference type="Pfam" id="PF02638"/>
    </source>
</evidence>
<protein>
    <recommendedName>
        <fullName evidence="3">Glycosyl hydrolase-like 10 domain-containing protein</fullName>
    </recommendedName>
</protein>
<evidence type="ECO:0000256" key="2">
    <source>
        <dbReference type="SAM" id="SignalP"/>
    </source>
</evidence>
<dbReference type="EMBL" id="PGEM01000037">
    <property type="protein sequence ID" value="PPJ64085.1"/>
    <property type="molecule type" value="Genomic_DNA"/>
</dbReference>
<evidence type="ECO:0000256" key="1">
    <source>
        <dbReference type="ARBA" id="ARBA00022729"/>
    </source>
</evidence>
<accession>A0A2S6CWC6</accession>
<evidence type="ECO:0000313" key="4">
    <source>
        <dbReference type="EMBL" id="PPJ64085.1"/>
    </source>
</evidence>
<organism evidence="4 5">
    <name type="scientific">Cuspidothrix issatschenkoi CHARLIE-1</name>
    <dbReference type="NCBI Taxonomy" id="2052836"/>
    <lineage>
        <taxon>Bacteria</taxon>
        <taxon>Bacillati</taxon>
        <taxon>Cyanobacteriota</taxon>
        <taxon>Cyanophyceae</taxon>
        <taxon>Nostocales</taxon>
        <taxon>Aphanizomenonaceae</taxon>
        <taxon>Cuspidothrix</taxon>
    </lineage>
</organism>
<feature type="chain" id="PRO_5015579135" description="Glycosyl hydrolase-like 10 domain-containing protein" evidence="2">
    <location>
        <begin position="27"/>
        <end position="526"/>
    </location>
</feature>
<dbReference type="InterPro" id="IPR052177">
    <property type="entry name" value="Divisome_Glycosyl_Hydrolase"/>
</dbReference>
<dbReference type="Proteomes" id="UP000239589">
    <property type="component" value="Unassembled WGS sequence"/>
</dbReference>
<reference evidence="4 5" key="1">
    <citation type="submission" date="2018-02" db="EMBL/GenBank/DDBJ databases">
        <title>Discovery of a pederin family compound in a non-symbiotic bloom-forming cyanobacterium.</title>
        <authorList>
            <person name="Kust A."/>
            <person name="Mares J."/>
            <person name="Jokela J."/>
            <person name="Urajova P."/>
            <person name="Hajek J."/>
            <person name="Saurav K."/>
            <person name="Voracova K."/>
            <person name="Fewer D.P."/>
            <person name="Haapaniemi E."/>
            <person name="Permi P."/>
            <person name="Rehakova K."/>
            <person name="Sivonen K."/>
            <person name="Hrouzek P."/>
        </authorList>
    </citation>
    <scope>NUCLEOTIDE SEQUENCE [LARGE SCALE GENOMIC DNA]</scope>
    <source>
        <strain evidence="4 5">CHARLIE-1</strain>
    </source>
</reference>
<dbReference type="OrthoDB" id="9759810at2"/>
<dbReference type="PANTHER" id="PTHR43405">
    <property type="entry name" value="GLYCOSYL HYDROLASE DIGH"/>
    <property type="match status" value="1"/>
</dbReference>
<feature type="signal peptide" evidence="2">
    <location>
        <begin position="1"/>
        <end position="26"/>
    </location>
</feature>
<dbReference type="InterPro" id="IPR003790">
    <property type="entry name" value="GHL10"/>
</dbReference>
<evidence type="ECO:0000313" key="5">
    <source>
        <dbReference type="Proteomes" id="UP000239589"/>
    </source>
</evidence>
<dbReference type="AlphaFoldDB" id="A0A2S6CWC6"/>
<dbReference type="SUPFAM" id="SSF51445">
    <property type="entry name" value="(Trans)glycosidases"/>
    <property type="match status" value="1"/>
</dbReference>
<dbReference type="PANTHER" id="PTHR43405:SF1">
    <property type="entry name" value="GLYCOSYL HYDROLASE DIGH"/>
    <property type="match status" value="1"/>
</dbReference>
<name>A0A2S6CWC6_9CYAN</name>
<keyword evidence="1 2" id="KW-0732">Signal</keyword>
<dbReference type="InterPro" id="IPR017853">
    <property type="entry name" value="GH"/>
</dbReference>
<dbReference type="Pfam" id="PF02638">
    <property type="entry name" value="GHL10"/>
    <property type="match status" value="1"/>
</dbReference>